<dbReference type="GO" id="GO:0016787">
    <property type="term" value="F:hydrolase activity"/>
    <property type="evidence" value="ECO:0007669"/>
    <property type="project" value="UniProtKB-KW"/>
</dbReference>
<dbReference type="CDD" id="cd16833">
    <property type="entry name" value="YfiH"/>
    <property type="match status" value="1"/>
</dbReference>
<dbReference type="Gene3D" id="3.60.140.10">
    <property type="entry name" value="CNF1/YfiH-like putative cysteine hydrolases"/>
    <property type="match status" value="1"/>
</dbReference>
<proteinExistence type="inferred from homology"/>
<evidence type="ECO:0000256" key="4">
    <source>
        <dbReference type="ARBA" id="ARBA00022723"/>
    </source>
</evidence>
<evidence type="ECO:0000256" key="8">
    <source>
        <dbReference type="ARBA" id="ARBA00048968"/>
    </source>
</evidence>
<reference evidence="10" key="1">
    <citation type="submission" date="2018-05" db="EMBL/GenBank/DDBJ databases">
        <authorList>
            <person name="Lanie J.A."/>
            <person name="Ng W.-L."/>
            <person name="Kazmierczak K.M."/>
            <person name="Andrzejewski T.M."/>
            <person name="Davidsen T.M."/>
            <person name="Wayne K.J."/>
            <person name="Tettelin H."/>
            <person name="Glass J.I."/>
            <person name="Rusch D."/>
            <person name="Podicherti R."/>
            <person name="Tsui H.-C.T."/>
            <person name="Winkler M.E."/>
        </authorList>
    </citation>
    <scope>NUCLEOTIDE SEQUENCE</scope>
</reference>
<accession>A0A381NUR9</accession>
<dbReference type="SUPFAM" id="SSF64438">
    <property type="entry name" value="CNF1/YfiH-like putative cysteine hydrolases"/>
    <property type="match status" value="1"/>
</dbReference>
<dbReference type="GO" id="GO:0005507">
    <property type="term" value="F:copper ion binding"/>
    <property type="evidence" value="ECO:0007669"/>
    <property type="project" value="TreeGrafter"/>
</dbReference>
<dbReference type="InterPro" id="IPR011324">
    <property type="entry name" value="Cytotoxic_necrot_fac-like_cat"/>
</dbReference>
<keyword evidence="5" id="KW-0378">Hydrolase</keyword>
<evidence type="ECO:0000256" key="5">
    <source>
        <dbReference type="ARBA" id="ARBA00022801"/>
    </source>
</evidence>
<comment type="catalytic activity">
    <reaction evidence="7">
        <text>adenosine + H2O + H(+) = inosine + NH4(+)</text>
        <dbReference type="Rhea" id="RHEA:24408"/>
        <dbReference type="ChEBI" id="CHEBI:15377"/>
        <dbReference type="ChEBI" id="CHEBI:15378"/>
        <dbReference type="ChEBI" id="CHEBI:16335"/>
        <dbReference type="ChEBI" id="CHEBI:17596"/>
        <dbReference type="ChEBI" id="CHEBI:28938"/>
        <dbReference type="EC" id="3.5.4.4"/>
    </reaction>
    <physiologicalReaction direction="left-to-right" evidence="7">
        <dbReference type="Rhea" id="RHEA:24409"/>
    </physiologicalReaction>
</comment>
<comment type="catalytic activity">
    <reaction evidence="9">
        <text>S-methyl-5'-thioadenosine + phosphate = 5-(methylsulfanyl)-alpha-D-ribose 1-phosphate + adenine</text>
        <dbReference type="Rhea" id="RHEA:11852"/>
        <dbReference type="ChEBI" id="CHEBI:16708"/>
        <dbReference type="ChEBI" id="CHEBI:17509"/>
        <dbReference type="ChEBI" id="CHEBI:43474"/>
        <dbReference type="ChEBI" id="CHEBI:58533"/>
        <dbReference type="EC" id="2.4.2.28"/>
    </reaction>
    <physiologicalReaction direction="left-to-right" evidence="9">
        <dbReference type="Rhea" id="RHEA:11853"/>
    </physiologicalReaction>
</comment>
<dbReference type="PANTHER" id="PTHR30616:SF2">
    <property type="entry name" value="PURINE NUCLEOSIDE PHOSPHORYLASE LACC1"/>
    <property type="match status" value="1"/>
</dbReference>
<evidence type="ECO:0000313" key="10">
    <source>
        <dbReference type="EMBL" id="SUZ57638.1"/>
    </source>
</evidence>
<dbReference type="GO" id="GO:0017061">
    <property type="term" value="F:S-methyl-5-thioadenosine phosphorylase activity"/>
    <property type="evidence" value="ECO:0007669"/>
    <property type="project" value="UniProtKB-EC"/>
</dbReference>
<evidence type="ECO:0000256" key="9">
    <source>
        <dbReference type="ARBA" id="ARBA00049893"/>
    </source>
</evidence>
<gene>
    <name evidence="10" type="ORF">METZ01_LOCUS10492</name>
</gene>
<name>A0A381NUR9_9ZZZZ</name>
<keyword evidence="6" id="KW-0862">Zinc</keyword>
<evidence type="ECO:0000256" key="7">
    <source>
        <dbReference type="ARBA" id="ARBA00047989"/>
    </source>
</evidence>
<comment type="catalytic activity">
    <reaction evidence="8">
        <text>adenosine + phosphate = alpha-D-ribose 1-phosphate + adenine</text>
        <dbReference type="Rhea" id="RHEA:27642"/>
        <dbReference type="ChEBI" id="CHEBI:16335"/>
        <dbReference type="ChEBI" id="CHEBI:16708"/>
        <dbReference type="ChEBI" id="CHEBI:43474"/>
        <dbReference type="ChEBI" id="CHEBI:57720"/>
        <dbReference type="EC" id="2.4.2.1"/>
    </reaction>
    <physiologicalReaction direction="left-to-right" evidence="8">
        <dbReference type="Rhea" id="RHEA:27643"/>
    </physiologicalReaction>
</comment>
<dbReference type="InterPro" id="IPR038371">
    <property type="entry name" value="Cu_polyphenol_OxRdtase_sf"/>
</dbReference>
<evidence type="ECO:0000256" key="3">
    <source>
        <dbReference type="ARBA" id="ARBA00022679"/>
    </source>
</evidence>
<dbReference type="Pfam" id="PF02578">
    <property type="entry name" value="Cu-oxidase_4"/>
    <property type="match status" value="1"/>
</dbReference>
<sequence>VDFSHHFSNQNIKAIFSYKSFNADGLEGRKDLADQTGFNSDSLIIPKQTHSTNILFPMEAGRILDTDGVFSSDPNLVCSIQVADCMPVYFVHQLDSVFGLVHAGWRGLVNGILLQSAKQIEEKGKSLSNFDILIGPSIQKCCFEVSDDVINQFDPNFIEEKWAGKYRIDLQKLALHQLVQNGFKREKITTLTECTYCDAEKYHSYRRNGKKAGRMIGLLGYC</sequence>
<keyword evidence="4" id="KW-0479">Metal-binding</keyword>
<dbReference type="InterPro" id="IPR003730">
    <property type="entry name" value="Cu_polyphenol_OxRdtase"/>
</dbReference>
<dbReference type="AlphaFoldDB" id="A0A381NUR9"/>
<organism evidence="10">
    <name type="scientific">marine metagenome</name>
    <dbReference type="NCBI Taxonomy" id="408172"/>
    <lineage>
        <taxon>unclassified sequences</taxon>
        <taxon>metagenomes</taxon>
        <taxon>ecological metagenomes</taxon>
    </lineage>
</organism>
<comment type="catalytic activity">
    <reaction evidence="1">
        <text>inosine + phosphate = alpha-D-ribose 1-phosphate + hypoxanthine</text>
        <dbReference type="Rhea" id="RHEA:27646"/>
        <dbReference type="ChEBI" id="CHEBI:17368"/>
        <dbReference type="ChEBI" id="CHEBI:17596"/>
        <dbReference type="ChEBI" id="CHEBI:43474"/>
        <dbReference type="ChEBI" id="CHEBI:57720"/>
        <dbReference type="EC" id="2.4.2.1"/>
    </reaction>
    <physiologicalReaction direction="left-to-right" evidence="1">
        <dbReference type="Rhea" id="RHEA:27647"/>
    </physiologicalReaction>
</comment>
<dbReference type="NCBIfam" id="TIGR00726">
    <property type="entry name" value="peptidoglycan editing factor PgeF"/>
    <property type="match status" value="1"/>
</dbReference>
<comment type="similarity">
    <text evidence="2">Belongs to the purine nucleoside phosphorylase YfiH/LACC1 family.</text>
</comment>
<feature type="non-terminal residue" evidence="10">
    <location>
        <position position="1"/>
    </location>
</feature>
<evidence type="ECO:0000256" key="2">
    <source>
        <dbReference type="ARBA" id="ARBA00007353"/>
    </source>
</evidence>
<keyword evidence="3" id="KW-0808">Transferase</keyword>
<evidence type="ECO:0000256" key="1">
    <source>
        <dbReference type="ARBA" id="ARBA00000553"/>
    </source>
</evidence>
<protein>
    <recommendedName>
        <fullName evidence="11">Purine nucleoside phosphorylase</fullName>
    </recommendedName>
</protein>
<evidence type="ECO:0008006" key="11">
    <source>
        <dbReference type="Google" id="ProtNLM"/>
    </source>
</evidence>
<dbReference type="EMBL" id="UINC01000569">
    <property type="protein sequence ID" value="SUZ57638.1"/>
    <property type="molecule type" value="Genomic_DNA"/>
</dbReference>
<dbReference type="PANTHER" id="PTHR30616">
    <property type="entry name" value="UNCHARACTERIZED PROTEIN YFIH"/>
    <property type="match status" value="1"/>
</dbReference>
<evidence type="ECO:0000256" key="6">
    <source>
        <dbReference type="ARBA" id="ARBA00022833"/>
    </source>
</evidence>